<feature type="transmembrane region" description="Helical" evidence="1">
    <location>
        <begin position="48"/>
        <end position="71"/>
    </location>
</feature>
<dbReference type="InterPro" id="IPR045339">
    <property type="entry name" value="DUF6534"/>
</dbReference>
<keyword evidence="4" id="KW-1185">Reference proteome</keyword>
<sequence>MAVAVTMDNTFGATFIGLVASAILFGISNLQLYYYYNRYENDSRSLKAAVAFVWILDALILGFNCHAVYYYLVSNWGDPVALDNFIWSMKVQNFLTDIMLPTVQTLYAIRIYRLSGGRKFIPGIVGVAVVAAWGVALAAGVQVAKIKTFSGVHDARWALYASFSTATAIDILLSTCMCYYLQMGKSMFKPTNSMLNMLIFWVLSTGLLTSACSLAIVLIYAIMPNNLIYLGLDFLITKLYMNSFLAMLNARKSIRKRAENSSRGVTSSSGGVHIDSRSRGPISITVTQDKYRDVDVIPLHGRGHSHSTTDPSPIEADDKVMPRFKVPGAAHFRADV</sequence>
<dbReference type="eggNOG" id="ENOG502SPXZ">
    <property type="taxonomic scope" value="Eukaryota"/>
</dbReference>
<feature type="transmembrane region" description="Helical" evidence="1">
    <location>
        <begin position="193"/>
        <end position="222"/>
    </location>
</feature>
<organism evidence="3 4">
    <name type="scientific">Punctularia strigosozonata (strain HHB-11173)</name>
    <name type="common">White-rot fungus</name>
    <dbReference type="NCBI Taxonomy" id="741275"/>
    <lineage>
        <taxon>Eukaryota</taxon>
        <taxon>Fungi</taxon>
        <taxon>Dikarya</taxon>
        <taxon>Basidiomycota</taxon>
        <taxon>Agaricomycotina</taxon>
        <taxon>Agaricomycetes</taxon>
        <taxon>Corticiales</taxon>
        <taxon>Punctulariaceae</taxon>
        <taxon>Punctularia</taxon>
    </lineage>
</organism>
<evidence type="ECO:0000256" key="1">
    <source>
        <dbReference type="SAM" id="Phobius"/>
    </source>
</evidence>
<feature type="transmembrane region" description="Helical" evidence="1">
    <location>
        <begin position="91"/>
        <end position="109"/>
    </location>
</feature>
<feature type="transmembrane region" description="Helical" evidence="1">
    <location>
        <begin position="12"/>
        <end position="36"/>
    </location>
</feature>
<dbReference type="KEGG" id="psq:PUNSTDRAFT_55063"/>
<dbReference type="AlphaFoldDB" id="R7S5E3"/>
<evidence type="ECO:0000313" key="3">
    <source>
        <dbReference type="EMBL" id="EIN05147.1"/>
    </source>
</evidence>
<feature type="domain" description="DUF6534" evidence="2">
    <location>
        <begin position="166"/>
        <end position="253"/>
    </location>
</feature>
<feature type="transmembrane region" description="Helical" evidence="1">
    <location>
        <begin position="121"/>
        <end position="145"/>
    </location>
</feature>
<dbReference type="RefSeq" id="XP_007387550.1">
    <property type="nucleotide sequence ID" value="XM_007387488.1"/>
</dbReference>
<accession>R7S5E3</accession>
<name>R7S5E3_PUNST</name>
<dbReference type="HOGENOM" id="CLU_046025_5_3_1"/>
<keyword evidence="1" id="KW-0812">Transmembrane</keyword>
<reference evidence="4" key="1">
    <citation type="journal article" date="2012" name="Science">
        <title>The Paleozoic origin of enzymatic lignin decomposition reconstructed from 31 fungal genomes.</title>
        <authorList>
            <person name="Floudas D."/>
            <person name="Binder M."/>
            <person name="Riley R."/>
            <person name="Barry K."/>
            <person name="Blanchette R.A."/>
            <person name="Henrissat B."/>
            <person name="Martinez A.T."/>
            <person name="Otillar R."/>
            <person name="Spatafora J.W."/>
            <person name="Yadav J.S."/>
            <person name="Aerts A."/>
            <person name="Benoit I."/>
            <person name="Boyd A."/>
            <person name="Carlson A."/>
            <person name="Copeland A."/>
            <person name="Coutinho P.M."/>
            <person name="de Vries R.P."/>
            <person name="Ferreira P."/>
            <person name="Findley K."/>
            <person name="Foster B."/>
            <person name="Gaskell J."/>
            <person name="Glotzer D."/>
            <person name="Gorecki P."/>
            <person name="Heitman J."/>
            <person name="Hesse C."/>
            <person name="Hori C."/>
            <person name="Igarashi K."/>
            <person name="Jurgens J.A."/>
            <person name="Kallen N."/>
            <person name="Kersten P."/>
            <person name="Kohler A."/>
            <person name="Kuees U."/>
            <person name="Kumar T.K.A."/>
            <person name="Kuo A."/>
            <person name="LaButti K."/>
            <person name="Larrondo L.F."/>
            <person name="Lindquist E."/>
            <person name="Ling A."/>
            <person name="Lombard V."/>
            <person name="Lucas S."/>
            <person name="Lundell T."/>
            <person name="Martin R."/>
            <person name="McLaughlin D.J."/>
            <person name="Morgenstern I."/>
            <person name="Morin E."/>
            <person name="Murat C."/>
            <person name="Nagy L.G."/>
            <person name="Nolan M."/>
            <person name="Ohm R.A."/>
            <person name="Patyshakuliyeva A."/>
            <person name="Rokas A."/>
            <person name="Ruiz-Duenas F.J."/>
            <person name="Sabat G."/>
            <person name="Salamov A."/>
            <person name="Samejima M."/>
            <person name="Schmutz J."/>
            <person name="Slot J.C."/>
            <person name="St John F."/>
            <person name="Stenlid J."/>
            <person name="Sun H."/>
            <person name="Sun S."/>
            <person name="Syed K."/>
            <person name="Tsang A."/>
            <person name="Wiebenga A."/>
            <person name="Young D."/>
            <person name="Pisabarro A."/>
            <person name="Eastwood D.C."/>
            <person name="Martin F."/>
            <person name="Cullen D."/>
            <person name="Grigoriev I.V."/>
            <person name="Hibbett D.S."/>
        </authorList>
    </citation>
    <scope>NUCLEOTIDE SEQUENCE [LARGE SCALE GENOMIC DNA]</scope>
    <source>
        <strain evidence="4">HHB-11173 SS5</strain>
    </source>
</reference>
<dbReference type="OrthoDB" id="2798516at2759"/>
<dbReference type="EMBL" id="JH687551">
    <property type="protein sequence ID" value="EIN05147.1"/>
    <property type="molecule type" value="Genomic_DNA"/>
</dbReference>
<protein>
    <recommendedName>
        <fullName evidence="2">DUF6534 domain-containing protein</fullName>
    </recommendedName>
</protein>
<evidence type="ECO:0000259" key="2">
    <source>
        <dbReference type="Pfam" id="PF20152"/>
    </source>
</evidence>
<keyword evidence="1" id="KW-0472">Membrane</keyword>
<dbReference type="GeneID" id="18883925"/>
<feature type="transmembrane region" description="Helical" evidence="1">
    <location>
        <begin position="228"/>
        <end position="248"/>
    </location>
</feature>
<dbReference type="PANTHER" id="PTHR40465:SF1">
    <property type="entry name" value="DUF6534 DOMAIN-CONTAINING PROTEIN"/>
    <property type="match status" value="1"/>
</dbReference>
<dbReference type="Pfam" id="PF20152">
    <property type="entry name" value="DUF6534"/>
    <property type="match status" value="1"/>
</dbReference>
<keyword evidence="1" id="KW-1133">Transmembrane helix</keyword>
<dbReference type="Proteomes" id="UP000054196">
    <property type="component" value="Unassembled WGS sequence"/>
</dbReference>
<feature type="transmembrane region" description="Helical" evidence="1">
    <location>
        <begin position="157"/>
        <end position="181"/>
    </location>
</feature>
<gene>
    <name evidence="3" type="ORF">PUNSTDRAFT_55063</name>
</gene>
<proteinExistence type="predicted"/>
<dbReference type="PANTHER" id="PTHR40465">
    <property type="entry name" value="CHROMOSOME 1, WHOLE GENOME SHOTGUN SEQUENCE"/>
    <property type="match status" value="1"/>
</dbReference>
<evidence type="ECO:0000313" key="4">
    <source>
        <dbReference type="Proteomes" id="UP000054196"/>
    </source>
</evidence>
<dbReference type="OMA" id="NNTWSMK"/>